<evidence type="ECO:0000259" key="2">
    <source>
        <dbReference type="Pfam" id="PF07727"/>
    </source>
</evidence>
<feature type="region of interest" description="Disordered" evidence="1">
    <location>
        <begin position="203"/>
        <end position="232"/>
    </location>
</feature>
<dbReference type="OMA" id="SIYSTEW"/>
<dbReference type="PANTHER" id="PTHR11439">
    <property type="entry name" value="GAG-POL-RELATED RETROTRANSPOSON"/>
    <property type="match status" value="1"/>
</dbReference>
<gene>
    <name evidence="4" type="primary">FGENESH: predicted gene_16.29</name>
    <name evidence="4" type="ORF">BN2166_0070030</name>
</gene>
<feature type="compositionally biased region" description="Basic and acidic residues" evidence="1">
    <location>
        <begin position="750"/>
        <end position="760"/>
    </location>
</feature>
<evidence type="ECO:0000313" key="4">
    <source>
        <dbReference type="EMBL" id="CTR11142.1"/>
    </source>
</evidence>
<dbReference type="EMBL" id="CWKI01000016">
    <property type="protein sequence ID" value="CTR11142.1"/>
    <property type="molecule type" value="Genomic_DNA"/>
</dbReference>
<evidence type="ECO:0000256" key="1">
    <source>
        <dbReference type="SAM" id="MobiDB-lite"/>
    </source>
</evidence>
<feature type="region of interest" description="Disordered" evidence="1">
    <location>
        <begin position="252"/>
        <end position="294"/>
    </location>
</feature>
<dbReference type="InterPro" id="IPR036397">
    <property type="entry name" value="RNaseH_sf"/>
</dbReference>
<dbReference type="Gene3D" id="3.30.420.10">
    <property type="entry name" value="Ribonuclease H-like superfamily/Ribonuclease H"/>
    <property type="match status" value="2"/>
</dbReference>
<feature type="domain" description="Retrovirus-related Pol polyprotein from transposon TNT 1-94-like beta-barrel" evidence="3">
    <location>
        <begin position="321"/>
        <end position="403"/>
    </location>
</feature>
<feature type="region of interest" description="Disordered" evidence="1">
    <location>
        <begin position="738"/>
        <end position="800"/>
    </location>
</feature>
<dbReference type="GO" id="GO:0003676">
    <property type="term" value="F:nucleic acid binding"/>
    <property type="evidence" value="ECO:0007669"/>
    <property type="project" value="InterPro"/>
</dbReference>
<dbReference type="STRING" id="5286.A0A0K3CR11"/>
<name>A0A0K3CR11_RHOTO</name>
<dbReference type="Pfam" id="PF07727">
    <property type="entry name" value="RVT_2"/>
    <property type="match status" value="1"/>
</dbReference>
<sequence>MTTNVDQSVYLFLRNVSPLDEAGTGWKGWKLRMERALRTGNVYGHVTGELVRPSQNASTDAAAQAAIATQQTAWDNDDARAVNYMISKLPDNIAGQLLDLNARQIWVHLTSRFDLGNKESIQSILAAIRSLKAKNLEASTLHYVYSDFILEGLPSDTEWKAWTSVYRQADSSSFAPREVLDKVRAEYNRRRANVAAASGGLLLNGNGKASTSSSTAAATVGKGSSSGKKKPQSQQQQLLKCKFCQEENTRHSVDRCWQNPDNPNNRLKEGGGSAKGKGKEKEKSKKDDKKDKDAKTVTLAAAAVASSVDGDFDGLKAPTDWHLDTCASRHIVAERRYFISYRLMTTPIVTASGPSIEGVGVGTAEIEVETSSGRFKIQLKDAIHVATSSFNLISAPRFINTGYKLEFAPGGAFQVISPDYGVVLEGKAGKYSLPEVNVVSATLALLATPQEEHLKVVERVHRCYGHPSKAAMRDLLCLGEVKGFTTTDLDVFFSKSCPPCRTGKLTKSSFPIIERQATLPLQRLHSDLAGKFPFTSFGGAQYFIIVRDEASGYIDGEPLKDKTEALEAFKRVYFCMKAEFESSKVENGLSERAIRTIKEKVATLLSEADFSKKYWAEVFFFALFIINNLPYSPNGSETPYHYLHHARNPFFDKKTPILGQQIWIHDPDAGTFDEKSYKGIFLGVGQHRGVKGFRVQAEDDRGTNRMIWSRNISFAPDDYVPRARDVEDEEELAWIEEEEVAEEGGAGMRPFEEQQQKEVEEPAPFAEPAQPPKPGAREHRGRQVPQEEEEDEGGLRRSSRARKQATYHFFGHEVPAGAAMALVNVAVEPSDIEDVEFAILNVPQTALATKKTFSIAGRPVPSQPSSTKEALSSIYSTEWKEGMTKEWTGFQQQDVVGDLVQHEPGMKVLGTRWHHTARVDPKAETAQLKSRLVVQGVKSIPFLSSFGPTFTPLPCWDVVSLFFVLATRLKLPVYVTDFAKAYLSAQVATGGDTVFVKQLTGFEVPGCEDYVYELKRAAYGLPQSGRAFHLKVKDKLDQLDFVSLSDGVTLYIGRRGGDYVVLVIYVYDGLIAGKKALVEDVVGELQEDFDVTFGGPVDGKTFLGRDVKHDPQTGSVRVSVKSQIEKALKMHGFENVKPLHMPIQPGIVYVEWDGEAIKPNEYLSAVGSLLFIATTRVDIQYAVGVASRYSSNPGPKHWELIKRIFAYLSATRDVALEMGLSRSDGSGLVAFVDADHGGDVETRRSTTGVVVQLDGTTILTISCRQSSVQLSTFQAELNAVVVALGELEWISSVISSLPIGNDAPLHLFNDNLLAVNALLSPTYIELKKQHDLKLKRSRRVVSVSSARSLALLAGRRARFGDRVEEECWGGVERRKKDKLARWIA</sequence>
<dbReference type="PANTHER" id="PTHR11439:SF483">
    <property type="entry name" value="PEPTIDE SYNTHASE GLIP-LIKE, PUTATIVE (AFU_ORTHOLOGUE AFUA_3G12920)-RELATED"/>
    <property type="match status" value="1"/>
</dbReference>
<accession>A0A0K3CR11</accession>
<evidence type="ECO:0000259" key="3">
    <source>
        <dbReference type="Pfam" id="PF22936"/>
    </source>
</evidence>
<dbReference type="Proteomes" id="UP000199069">
    <property type="component" value="Unassembled WGS sequence"/>
</dbReference>
<dbReference type="SUPFAM" id="SSF53098">
    <property type="entry name" value="Ribonuclease H-like"/>
    <property type="match status" value="1"/>
</dbReference>
<reference evidence="4 5" key="1">
    <citation type="submission" date="2015-07" db="EMBL/GenBank/DDBJ databases">
        <authorList>
            <person name="Cajimat M.N.B."/>
            <person name="Milazzo M.L."/>
            <person name="Fulhorst C.F."/>
        </authorList>
    </citation>
    <scope>NUCLEOTIDE SEQUENCE [LARGE SCALE GENOMIC DNA]</scope>
    <source>
        <strain evidence="4">Single colony</strain>
    </source>
</reference>
<feature type="domain" description="Reverse transcriptase Ty1/copia-type" evidence="2">
    <location>
        <begin position="898"/>
        <end position="1144"/>
    </location>
</feature>
<dbReference type="InterPro" id="IPR012337">
    <property type="entry name" value="RNaseH-like_sf"/>
</dbReference>
<dbReference type="InterPro" id="IPR013103">
    <property type="entry name" value="RVT_2"/>
</dbReference>
<dbReference type="CDD" id="cd09272">
    <property type="entry name" value="RNase_HI_RT_Ty1"/>
    <property type="match status" value="1"/>
</dbReference>
<dbReference type="InterPro" id="IPR054722">
    <property type="entry name" value="PolX-like_BBD"/>
</dbReference>
<evidence type="ECO:0000313" key="5">
    <source>
        <dbReference type="Proteomes" id="UP000199069"/>
    </source>
</evidence>
<proteinExistence type="predicted"/>
<feature type="compositionally biased region" description="Basic and acidic residues" evidence="1">
    <location>
        <begin position="277"/>
        <end position="294"/>
    </location>
</feature>
<protein>
    <submittedName>
        <fullName evidence="4">BY PROTMAP: gi|472580281|gb|EMS18100.1| copia-type polyprotein [Rhodosporidium toruloides NP11] gi|647403730|emb|CDR49806.1| RHTO0S34e00144g1_1 [Rhodosporidium toruloides]</fullName>
    </submittedName>
</protein>
<dbReference type="Pfam" id="PF22936">
    <property type="entry name" value="Pol_BBD"/>
    <property type="match status" value="1"/>
</dbReference>
<organism evidence="4 5">
    <name type="scientific">Rhodotorula toruloides</name>
    <name type="common">Yeast</name>
    <name type="synonym">Rhodosporidium toruloides</name>
    <dbReference type="NCBI Taxonomy" id="5286"/>
    <lineage>
        <taxon>Eukaryota</taxon>
        <taxon>Fungi</taxon>
        <taxon>Dikarya</taxon>
        <taxon>Basidiomycota</taxon>
        <taxon>Pucciniomycotina</taxon>
        <taxon>Microbotryomycetes</taxon>
        <taxon>Sporidiobolales</taxon>
        <taxon>Sporidiobolaceae</taxon>
        <taxon>Rhodotorula</taxon>
    </lineage>
</organism>
<keyword evidence="5" id="KW-1185">Reference proteome</keyword>